<reference evidence="2 3" key="1">
    <citation type="submission" date="2019-05" db="EMBL/GenBank/DDBJ databases">
        <title>Panacibacter sp. strain 17mud1-8 Genome sequencing and assembly.</title>
        <authorList>
            <person name="Chhetri G."/>
        </authorList>
    </citation>
    <scope>NUCLEOTIDE SEQUENCE [LARGE SCALE GENOMIC DNA]</scope>
    <source>
        <strain evidence="2 3">17mud1-8</strain>
    </source>
</reference>
<name>A0A4U3KZ38_9BACT</name>
<protein>
    <recommendedName>
        <fullName evidence="4">Pr6Pr family membrane protein</fullName>
    </recommendedName>
</protein>
<accession>A0A4U3KZ38</accession>
<keyword evidence="3" id="KW-1185">Reference proteome</keyword>
<evidence type="ECO:0000313" key="3">
    <source>
        <dbReference type="Proteomes" id="UP000305848"/>
    </source>
</evidence>
<feature type="transmembrane region" description="Helical" evidence="1">
    <location>
        <begin position="12"/>
        <end position="34"/>
    </location>
</feature>
<dbReference type="RefSeq" id="WP_137263130.1">
    <property type="nucleotide sequence ID" value="NZ_SZQL01000015.1"/>
</dbReference>
<feature type="transmembrane region" description="Helical" evidence="1">
    <location>
        <begin position="83"/>
        <end position="108"/>
    </location>
</feature>
<dbReference type="Proteomes" id="UP000305848">
    <property type="component" value="Unassembled WGS sequence"/>
</dbReference>
<proteinExistence type="predicted"/>
<dbReference type="EMBL" id="SZQL01000015">
    <property type="protein sequence ID" value="TKK66397.1"/>
    <property type="molecule type" value="Genomic_DNA"/>
</dbReference>
<dbReference type="NCBIfam" id="NF038065">
    <property type="entry name" value="Pr6Pr"/>
    <property type="match status" value="1"/>
</dbReference>
<feature type="transmembrane region" description="Helical" evidence="1">
    <location>
        <begin position="150"/>
        <end position="173"/>
    </location>
</feature>
<sequence length="221" mass="25177">MNPKRTLSHTLLLLLIAVCAWLGVILQFATYIPAWMKEGKTLSTSLVLFFSFFTILTNLIVAIATTYTLLLPHTKSGRFCAKPATITAITLYIIVVGLVYNIILRSLYHPQGWGKVADEIVHSAVPLLYVIYWLTFATKGSIQWKHAISWLIYLMLYLAYTLVHGAASGYYPYPFMDVNKIGYTGFWLNSFYLSLLFLFLSFVLIGIDKYWSRKNKKPIPA</sequence>
<feature type="transmembrane region" description="Helical" evidence="1">
    <location>
        <begin position="120"/>
        <end position="138"/>
    </location>
</feature>
<keyword evidence="1" id="KW-0472">Membrane</keyword>
<feature type="transmembrane region" description="Helical" evidence="1">
    <location>
        <begin position="46"/>
        <end position="71"/>
    </location>
</feature>
<organism evidence="2 3">
    <name type="scientific">Ilyomonas limi</name>
    <dbReference type="NCBI Taxonomy" id="2575867"/>
    <lineage>
        <taxon>Bacteria</taxon>
        <taxon>Pseudomonadati</taxon>
        <taxon>Bacteroidota</taxon>
        <taxon>Chitinophagia</taxon>
        <taxon>Chitinophagales</taxon>
        <taxon>Chitinophagaceae</taxon>
        <taxon>Ilyomonas</taxon>
    </lineage>
</organism>
<gene>
    <name evidence="2" type="ORF">FC093_17650</name>
</gene>
<keyword evidence="1" id="KW-0812">Transmembrane</keyword>
<evidence type="ECO:0008006" key="4">
    <source>
        <dbReference type="Google" id="ProtNLM"/>
    </source>
</evidence>
<dbReference type="OrthoDB" id="9809977at2"/>
<dbReference type="AlphaFoldDB" id="A0A4U3KZ38"/>
<feature type="transmembrane region" description="Helical" evidence="1">
    <location>
        <begin position="185"/>
        <end position="207"/>
    </location>
</feature>
<evidence type="ECO:0000313" key="2">
    <source>
        <dbReference type="EMBL" id="TKK66397.1"/>
    </source>
</evidence>
<comment type="caution">
    <text evidence="2">The sequence shown here is derived from an EMBL/GenBank/DDBJ whole genome shotgun (WGS) entry which is preliminary data.</text>
</comment>
<keyword evidence="1" id="KW-1133">Transmembrane helix</keyword>
<evidence type="ECO:0000256" key="1">
    <source>
        <dbReference type="SAM" id="Phobius"/>
    </source>
</evidence>
<dbReference type="InterPro" id="IPR049713">
    <property type="entry name" value="Pr6Pr-like"/>
</dbReference>